<gene>
    <name evidence="1" type="ORF">LKD23_12410</name>
</gene>
<dbReference type="RefSeq" id="WP_227621902.1">
    <property type="nucleotide sequence ID" value="NZ_JAJEQL010000053.1"/>
</dbReference>
<evidence type="ECO:0000313" key="2">
    <source>
        <dbReference type="Proteomes" id="UP001430637"/>
    </source>
</evidence>
<sequence length="104" mass="11726">MFSEGERKFIGLEKNSHVCLAIYDKYDGFGNLRSLQVTGIATMVEPFSEEYNAHAAFKKIPLDALKKLPSPMNLICVTPTRIDALFSDFKKDGYSVRQVLHQLA</sequence>
<dbReference type="InterPro" id="IPR012349">
    <property type="entry name" value="Split_barrel_FMN-bd"/>
</dbReference>
<dbReference type="Gene3D" id="2.30.110.10">
    <property type="entry name" value="Electron Transport, Fmn-binding Protein, Chain A"/>
    <property type="match status" value="1"/>
</dbReference>
<protein>
    <recommendedName>
        <fullName evidence="3">Pyridoxamine 5'-phosphate oxidase family protein</fullName>
    </recommendedName>
</protein>
<evidence type="ECO:0008006" key="3">
    <source>
        <dbReference type="Google" id="ProtNLM"/>
    </source>
</evidence>
<organism evidence="1 2">
    <name type="scientific">Faecalibacterium butyricigenerans</name>
    <dbReference type="NCBI Taxonomy" id="1851427"/>
    <lineage>
        <taxon>Bacteria</taxon>
        <taxon>Bacillati</taxon>
        <taxon>Bacillota</taxon>
        <taxon>Clostridia</taxon>
        <taxon>Eubacteriales</taxon>
        <taxon>Oscillospiraceae</taxon>
        <taxon>Faecalibacterium</taxon>
    </lineage>
</organism>
<evidence type="ECO:0000313" key="1">
    <source>
        <dbReference type="EMBL" id="MCC2200538.1"/>
    </source>
</evidence>
<comment type="caution">
    <text evidence="1">The sequence shown here is derived from an EMBL/GenBank/DDBJ whole genome shotgun (WGS) entry which is preliminary data.</text>
</comment>
<dbReference type="SUPFAM" id="SSF50475">
    <property type="entry name" value="FMN-binding split barrel"/>
    <property type="match status" value="1"/>
</dbReference>
<reference evidence="1" key="1">
    <citation type="submission" date="2021-10" db="EMBL/GenBank/DDBJ databases">
        <title>Anaerobic single-cell dispensing facilitates the cultivation of human gut bacteria.</title>
        <authorList>
            <person name="Afrizal A."/>
        </authorList>
    </citation>
    <scope>NUCLEOTIDE SEQUENCE</scope>
    <source>
        <strain evidence="1">CLA-AA-H233</strain>
    </source>
</reference>
<accession>A0ABS8FES2</accession>
<dbReference type="EMBL" id="JAJEQL010000053">
    <property type="protein sequence ID" value="MCC2200538.1"/>
    <property type="molecule type" value="Genomic_DNA"/>
</dbReference>
<proteinExistence type="predicted"/>
<keyword evidence="2" id="KW-1185">Reference proteome</keyword>
<name>A0ABS8FES2_9FIRM</name>
<dbReference type="Proteomes" id="UP001430637">
    <property type="component" value="Unassembled WGS sequence"/>
</dbReference>